<name>A0A6A4I611_9AGAR</name>
<dbReference type="InterPro" id="IPR001895">
    <property type="entry name" value="RASGEF_cat_dom"/>
</dbReference>
<evidence type="ECO:0000256" key="2">
    <source>
        <dbReference type="PROSITE-ProRule" id="PRU00168"/>
    </source>
</evidence>
<dbReference type="OrthoDB" id="546434at2759"/>
<gene>
    <name evidence="5" type="ORF">BT96DRAFT_874742</name>
</gene>
<sequence length="200" mass="22800">MSSAEVQLTDFHPFDLARQLTLLESALYQKIQPEDCLQRVQQLQAQWKLEHADVSVKQNQDNLSSAIQASKRISDWVAESVLSSSRNDITMDDSDYDSSKGAETIEYFILVADHCRSLNNFSTMIAILSGLNTLSIRRLKRTWNQVSQWHMVQFRVCKVTMDSSRDFNKHRAMLEAAGLPCVPVISAFIIQWVFFGGFCC</sequence>
<evidence type="ECO:0000313" key="5">
    <source>
        <dbReference type="EMBL" id="KAE9407422.1"/>
    </source>
</evidence>
<accession>A0A6A4I611</accession>
<dbReference type="PANTHER" id="PTHR23113">
    <property type="entry name" value="GUANINE NUCLEOTIDE EXCHANGE FACTOR"/>
    <property type="match status" value="1"/>
</dbReference>
<dbReference type="GO" id="GO:0005886">
    <property type="term" value="C:plasma membrane"/>
    <property type="evidence" value="ECO:0007669"/>
    <property type="project" value="TreeGrafter"/>
</dbReference>
<keyword evidence="3" id="KW-0812">Transmembrane</keyword>
<protein>
    <submittedName>
        <fullName evidence="5">Ras GEF</fullName>
    </submittedName>
</protein>
<reference evidence="5" key="1">
    <citation type="journal article" date="2019" name="Environ. Microbiol.">
        <title>Fungal ecological strategies reflected in gene transcription - a case study of two litter decomposers.</title>
        <authorList>
            <person name="Barbi F."/>
            <person name="Kohler A."/>
            <person name="Barry K."/>
            <person name="Baskaran P."/>
            <person name="Daum C."/>
            <person name="Fauchery L."/>
            <person name="Ihrmark K."/>
            <person name="Kuo A."/>
            <person name="LaButti K."/>
            <person name="Lipzen A."/>
            <person name="Morin E."/>
            <person name="Grigoriev I.V."/>
            <person name="Henrissat B."/>
            <person name="Lindahl B."/>
            <person name="Martin F."/>
        </authorList>
    </citation>
    <scope>NUCLEOTIDE SEQUENCE</scope>
    <source>
        <strain evidence="5">JB14</strain>
    </source>
</reference>
<keyword evidence="3" id="KW-1133">Transmembrane helix</keyword>
<dbReference type="Pfam" id="PF00617">
    <property type="entry name" value="RasGEF"/>
    <property type="match status" value="1"/>
</dbReference>
<dbReference type="Gene3D" id="1.10.840.10">
    <property type="entry name" value="Ras guanine-nucleotide exchange factors catalytic domain"/>
    <property type="match status" value="1"/>
</dbReference>
<dbReference type="GO" id="GO:0005085">
    <property type="term" value="F:guanyl-nucleotide exchange factor activity"/>
    <property type="evidence" value="ECO:0007669"/>
    <property type="project" value="UniProtKB-KW"/>
</dbReference>
<dbReference type="SUPFAM" id="SSF48366">
    <property type="entry name" value="Ras GEF"/>
    <property type="match status" value="1"/>
</dbReference>
<dbReference type="AlphaFoldDB" id="A0A6A4I611"/>
<keyword evidence="3" id="KW-0472">Membrane</keyword>
<dbReference type="InterPro" id="IPR023578">
    <property type="entry name" value="Ras_GEF_dom_sf"/>
</dbReference>
<feature type="transmembrane region" description="Helical" evidence="3">
    <location>
        <begin position="172"/>
        <end position="194"/>
    </location>
</feature>
<dbReference type="SMART" id="SM00147">
    <property type="entry name" value="RasGEF"/>
    <property type="match status" value="1"/>
</dbReference>
<evidence type="ECO:0000256" key="3">
    <source>
        <dbReference type="SAM" id="Phobius"/>
    </source>
</evidence>
<evidence type="ECO:0000259" key="4">
    <source>
        <dbReference type="PROSITE" id="PS50009"/>
    </source>
</evidence>
<dbReference type="InterPro" id="IPR036964">
    <property type="entry name" value="RASGEF_cat_dom_sf"/>
</dbReference>
<evidence type="ECO:0000313" key="6">
    <source>
        <dbReference type="Proteomes" id="UP000799118"/>
    </source>
</evidence>
<organism evidence="5 6">
    <name type="scientific">Gymnopus androsaceus JB14</name>
    <dbReference type="NCBI Taxonomy" id="1447944"/>
    <lineage>
        <taxon>Eukaryota</taxon>
        <taxon>Fungi</taxon>
        <taxon>Dikarya</taxon>
        <taxon>Basidiomycota</taxon>
        <taxon>Agaricomycotina</taxon>
        <taxon>Agaricomycetes</taxon>
        <taxon>Agaricomycetidae</taxon>
        <taxon>Agaricales</taxon>
        <taxon>Marasmiineae</taxon>
        <taxon>Omphalotaceae</taxon>
        <taxon>Gymnopus</taxon>
    </lineage>
</organism>
<evidence type="ECO:0000256" key="1">
    <source>
        <dbReference type="ARBA" id="ARBA00022658"/>
    </source>
</evidence>
<proteinExistence type="predicted"/>
<dbReference type="PROSITE" id="PS50009">
    <property type="entry name" value="RASGEF_CAT"/>
    <property type="match status" value="1"/>
</dbReference>
<dbReference type="Proteomes" id="UP000799118">
    <property type="component" value="Unassembled WGS sequence"/>
</dbReference>
<dbReference type="InterPro" id="IPR008937">
    <property type="entry name" value="Ras-like_GEF"/>
</dbReference>
<dbReference type="PANTHER" id="PTHR23113:SF368">
    <property type="entry name" value="CELL DIVISION CONTROL PROTEIN 25"/>
    <property type="match status" value="1"/>
</dbReference>
<dbReference type="EMBL" id="ML769396">
    <property type="protein sequence ID" value="KAE9407422.1"/>
    <property type="molecule type" value="Genomic_DNA"/>
</dbReference>
<keyword evidence="1 2" id="KW-0344">Guanine-nucleotide releasing factor</keyword>
<feature type="domain" description="Ras-GEF" evidence="4">
    <location>
        <begin position="12"/>
        <end position="200"/>
    </location>
</feature>
<dbReference type="GO" id="GO:0007265">
    <property type="term" value="P:Ras protein signal transduction"/>
    <property type="evidence" value="ECO:0007669"/>
    <property type="project" value="TreeGrafter"/>
</dbReference>
<keyword evidence="6" id="KW-1185">Reference proteome</keyword>